<evidence type="ECO:0000256" key="1">
    <source>
        <dbReference type="SAM" id="MobiDB-lite"/>
    </source>
</evidence>
<organism evidence="2 3">
    <name type="scientific">Xylona heveae (strain CBS 132557 / TC161)</name>
    <dbReference type="NCBI Taxonomy" id="1328760"/>
    <lineage>
        <taxon>Eukaryota</taxon>
        <taxon>Fungi</taxon>
        <taxon>Dikarya</taxon>
        <taxon>Ascomycota</taxon>
        <taxon>Pezizomycotina</taxon>
        <taxon>Xylonomycetes</taxon>
        <taxon>Xylonales</taxon>
        <taxon>Xylonaceae</taxon>
        <taxon>Xylona</taxon>
    </lineage>
</organism>
<evidence type="ECO:0000313" key="2">
    <source>
        <dbReference type="EMBL" id="KZF22165.1"/>
    </source>
</evidence>
<feature type="compositionally biased region" description="Low complexity" evidence="1">
    <location>
        <begin position="300"/>
        <end position="310"/>
    </location>
</feature>
<proteinExistence type="predicted"/>
<dbReference type="EMBL" id="KV407459">
    <property type="protein sequence ID" value="KZF22165.1"/>
    <property type="molecule type" value="Genomic_DNA"/>
</dbReference>
<feature type="compositionally biased region" description="Basic residues" evidence="1">
    <location>
        <begin position="322"/>
        <end position="345"/>
    </location>
</feature>
<dbReference type="RefSeq" id="XP_018187720.1">
    <property type="nucleotide sequence ID" value="XM_018331119.1"/>
</dbReference>
<evidence type="ECO:0000313" key="3">
    <source>
        <dbReference type="Proteomes" id="UP000076632"/>
    </source>
</evidence>
<accession>A0A165GGP9</accession>
<sequence length="345" mass="37965">MFTSKPANGRISQRDIKKSVFSVGNNNDRTRSERFMRIPHAPNTMKRGRDEFFSREDARSSDSEDFSIHENHFLNGGGITHGHALVLDSFPLSSPSSQSFAAFSYHFGAWDHLPDFDLISEASSRSDTSRKSGFGSPSASLSSSLRSLNIYGAEYGVDDWASDKSYLSSEKSSMLGTDEAPASSPIGMHSAFHGDHEFQFGGTSHSMKMTDENLNASLWPAMPSNIQLVPPPGAIFSPPIRTFAQKVGSPTKVMQVSTQEDLLKNNVKKLGSMKHWPVLTPTTIPNASEEEPQKKRRFMPSSPRSSSVSSLKHQLSPCLNKEKRRGLLAKGLRMKKGGAKKIRTA</sequence>
<feature type="region of interest" description="Disordered" evidence="1">
    <location>
        <begin position="278"/>
        <end position="345"/>
    </location>
</feature>
<dbReference type="InParanoid" id="A0A165GGP9"/>
<gene>
    <name evidence="2" type="ORF">L228DRAFT_239170</name>
</gene>
<feature type="region of interest" description="Disordered" evidence="1">
    <location>
        <begin position="1"/>
        <end position="27"/>
    </location>
</feature>
<name>A0A165GGP9_XYLHT</name>
<reference evidence="2 3" key="1">
    <citation type="journal article" date="2016" name="Fungal Biol.">
        <title>The genome of Xylona heveae provides a window into fungal endophytism.</title>
        <authorList>
            <person name="Gazis R."/>
            <person name="Kuo A."/>
            <person name="Riley R."/>
            <person name="LaButti K."/>
            <person name="Lipzen A."/>
            <person name="Lin J."/>
            <person name="Amirebrahimi M."/>
            <person name="Hesse C.N."/>
            <person name="Spatafora J.W."/>
            <person name="Henrissat B."/>
            <person name="Hainaut M."/>
            <person name="Grigoriev I.V."/>
            <person name="Hibbett D.S."/>
        </authorList>
    </citation>
    <scope>NUCLEOTIDE SEQUENCE [LARGE SCALE GENOMIC DNA]</scope>
    <source>
        <strain evidence="2 3">TC161</strain>
    </source>
</reference>
<keyword evidence="3" id="KW-1185">Reference proteome</keyword>
<dbReference type="GeneID" id="28896256"/>
<dbReference type="Proteomes" id="UP000076632">
    <property type="component" value="Unassembled WGS sequence"/>
</dbReference>
<dbReference type="AlphaFoldDB" id="A0A165GGP9"/>
<protein>
    <submittedName>
        <fullName evidence="2">Uncharacterized protein</fullName>
    </submittedName>
</protein>